<evidence type="ECO:0000313" key="3">
    <source>
        <dbReference type="Proteomes" id="UP001596138"/>
    </source>
</evidence>
<dbReference type="CDD" id="cd02440">
    <property type="entry name" value="AdoMet_MTases"/>
    <property type="match status" value="1"/>
</dbReference>
<feature type="domain" description="Methyltransferase type 11" evidence="1">
    <location>
        <begin position="49"/>
        <end position="146"/>
    </location>
</feature>
<name>A0ABW1T136_9ACTN</name>
<dbReference type="GO" id="GO:0032259">
    <property type="term" value="P:methylation"/>
    <property type="evidence" value="ECO:0007669"/>
    <property type="project" value="UniProtKB-KW"/>
</dbReference>
<dbReference type="EC" id="2.1.1.-" evidence="2"/>
<evidence type="ECO:0000259" key="1">
    <source>
        <dbReference type="Pfam" id="PF08241"/>
    </source>
</evidence>
<comment type="caution">
    <text evidence="2">The sequence shown here is derived from an EMBL/GenBank/DDBJ whole genome shotgun (WGS) entry which is preliminary data.</text>
</comment>
<protein>
    <submittedName>
        <fullName evidence="2">Class I SAM-dependent methyltransferase</fullName>
        <ecNumber evidence="2">2.1.1.-</ecNumber>
    </submittedName>
</protein>
<dbReference type="Pfam" id="PF08241">
    <property type="entry name" value="Methyltransf_11"/>
    <property type="match status" value="1"/>
</dbReference>
<gene>
    <name evidence="2" type="ORF">ACFQGU_06710</name>
</gene>
<dbReference type="PANTHER" id="PTHR43591">
    <property type="entry name" value="METHYLTRANSFERASE"/>
    <property type="match status" value="1"/>
</dbReference>
<reference evidence="3" key="1">
    <citation type="journal article" date="2019" name="Int. J. Syst. Evol. Microbiol.">
        <title>The Global Catalogue of Microorganisms (GCM) 10K type strain sequencing project: providing services to taxonomists for standard genome sequencing and annotation.</title>
        <authorList>
            <consortium name="The Broad Institute Genomics Platform"/>
            <consortium name="The Broad Institute Genome Sequencing Center for Infectious Disease"/>
            <person name="Wu L."/>
            <person name="Ma J."/>
        </authorList>
    </citation>
    <scope>NUCLEOTIDE SEQUENCE [LARGE SCALE GENOMIC DNA]</scope>
    <source>
        <strain evidence="3">CGMCC 4.7317</strain>
    </source>
</reference>
<evidence type="ECO:0000313" key="2">
    <source>
        <dbReference type="EMBL" id="MFC6237562.1"/>
    </source>
</evidence>
<dbReference type="SUPFAM" id="SSF53335">
    <property type="entry name" value="S-adenosyl-L-methionine-dependent methyltransferases"/>
    <property type="match status" value="1"/>
</dbReference>
<proteinExistence type="predicted"/>
<dbReference type="EMBL" id="JBHSTI010000008">
    <property type="protein sequence ID" value="MFC6237562.1"/>
    <property type="molecule type" value="Genomic_DNA"/>
</dbReference>
<accession>A0ABW1T136</accession>
<dbReference type="InterPro" id="IPR013216">
    <property type="entry name" value="Methyltransf_11"/>
</dbReference>
<dbReference type="GO" id="GO:0008168">
    <property type="term" value="F:methyltransferase activity"/>
    <property type="evidence" value="ECO:0007669"/>
    <property type="project" value="UniProtKB-KW"/>
</dbReference>
<dbReference type="Gene3D" id="3.40.50.150">
    <property type="entry name" value="Vaccinia Virus protein VP39"/>
    <property type="match status" value="1"/>
</dbReference>
<keyword evidence="2" id="KW-0489">Methyltransferase</keyword>
<dbReference type="Proteomes" id="UP001596138">
    <property type="component" value="Unassembled WGS sequence"/>
</dbReference>
<keyword evidence="3" id="KW-1185">Reference proteome</keyword>
<keyword evidence="2" id="KW-0808">Transferase</keyword>
<sequence length="221" mass="24043">MRRWILRALFGKPSGPLGWVGARLLVTLARPYYRAMSAELRLRPDDDLLDVGCGSATLLAEHARHVQYVAGLDASEIQVTMARRRLADRIANGSAQIVRGDALRLPWEDHRFSVVTSLNTVKFIPDPAAALREMRRVLRPGGRVVLTLGDSKPTYWGSATESGSPDAWGQWQWSDADAQRLVEAAGFADVSVSVLDGGFQLVRGVNPVAPPDMSTSPGSPT</sequence>
<dbReference type="RefSeq" id="WP_386764973.1">
    <property type="nucleotide sequence ID" value="NZ_JBHSTI010000008.1"/>
</dbReference>
<organism evidence="2 3">
    <name type="scientific">Longivirga aurantiaca</name>
    <dbReference type="NCBI Taxonomy" id="1837743"/>
    <lineage>
        <taxon>Bacteria</taxon>
        <taxon>Bacillati</taxon>
        <taxon>Actinomycetota</taxon>
        <taxon>Actinomycetes</taxon>
        <taxon>Sporichthyales</taxon>
        <taxon>Sporichthyaceae</taxon>
        <taxon>Longivirga</taxon>
    </lineage>
</organism>
<dbReference type="InterPro" id="IPR029063">
    <property type="entry name" value="SAM-dependent_MTases_sf"/>
</dbReference>